<feature type="domain" description="THUMP-like" evidence="1">
    <location>
        <begin position="327"/>
        <end position="397"/>
    </location>
</feature>
<evidence type="ECO:0000259" key="1">
    <source>
        <dbReference type="Pfam" id="PF18096"/>
    </source>
</evidence>
<evidence type="ECO:0000259" key="2">
    <source>
        <dbReference type="Pfam" id="PF22013"/>
    </source>
</evidence>
<comment type="caution">
    <text evidence="3">The sequence shown here is derived from an EMBL/GenBank/DDBJ whole genome shotgun (WGS) entry which is preliminary data.</text>
</comment>
<dbReference type="InterPro" id="IPR041497">
    <property type="entry name" value="Thump-like"/>
</dbReference>
<reference evidence="4" key="1">
    <citation type="journal article" date="2019" name="Int. J. Syst. Evol. Microbiol.">
        <title>The Global Catalogue of Microorganisms (GCM) 10K type strain sequencing project: providing services to taxonomists for standard genome sequencing and annotation.</title>
        <authorList>
            <consortium name="The Broad Institute Genomics Platform"/>
            <consortium name="The Broad Institute Genome Sequencing Center for Infectious Disease"/>
            <person name="Wu L."/>
            <person name="Ma J."/>
        </authorList>
    </citation>
    <scope>NUCLEOTIDE SEQUENCE [LARGE SCALE GENOMIC DNA]</scope>
    <source>
        <strain evidence="4">CGMCC 1.10832</strain>
    </source>
</reference>
<protein>
    <recommendedName>
        <fullName evidence="5">SAM-dependent methyltransferase</fullName>
    </recommendedName>
</protein>
<dbReference type="InterPro" id="IPR054168">
    <property type="entry name" value="PG_1098_Fer"/>
</dbReference>
<gene>
    <name evidence="3" type="ORF">GCM10011506_25880</name>
</gene>
<proteinExistence type="predicted"/>
<name>A0ABQ1ME53_9BACT</name>
<dbReference type="Pfam" id="PF22013">
    <property type="entry name" value="PG_1098_Fer"/>
    <property type="match status" value="1"/>
</dbReference>
<dbReference type="SUPFAM" id="SSF53335">
    <property type="entry name" value="S-adenosyl-L-methionine-dependent methyltransferases"/>
    <property type="match status" value="1"/>
</dbReference>
<dbReference type="Proteomes" id="UP000636010">
    <property type="component" value="Unassembled WGS sequence"/>
</dbReference>
<dbReference type="Gene3D" id="1.10.10.1110">
    <property type="entry name" value="Methyltransferase PG1098, N-terminal domain"/>
    <property type="match status" value="1"/>
</dbReference>
<dbReference type="Gene3D" id="3.40.50.150">
    <property type="entry name" value="Vaccinia Virus protein VP39"/>
    <property type="match status" value="1"/>
</dbReference>
<keyword evidence="4" id="KW-1185">Reference proteome</keyword>
<dbReference type="RefSeq" id="WP_229712587.1">
    <property type="nucleotide sequence ID" value="NZ_BAABHU010000008.1"/>
</dbReference>
<evidence type="ECO:0000313" key="4">
    <source>
        <dbReference type="Proteomes" id="UP000636010"/>
    </source>
</evidence>
<evidence type="ECO:0008006" key="5">
    <source>
        <dbReference type="Google" id="ProtNLM"/>
    </source>
</evidence>
<dbReference type="InterPro" id="IPR029063">
    <property type="entry name" value="SAM-dependent_MTases_sf"/>
</dbReference>
<sequence length="401" mass="46179">MALREHKSLNEILKFVRENEQENPAHLVLRAKQFPDWPIKEIAEQIAARKKAKDKLPEWYNHPEIIFPPALSMEQCSSEATAKFKASLVKGRHFADLSGGFGIDTYYLSQQFDNVIYVEQQTHLCELAAYNFQQLKKNIVIHHQEAAQFLAETGVHFDWIYVDPARRDQNQKKVSRWQDCSPDLTILLPDILNKCENLLVKGAPMLDISQGVEDLKGYVRNVYVLEWKGEVRELLFHLRKEKTTNPSIKAVLLSDDGEVKKHFEANRVEEETSIVHYSMPQKYIFEPSPSLMKSGLFKALAKAFAIQKLHPNTQLFTASDTLKDFPGRSFLLHEIIQVNKKALKKILPDMKVNLSTRNFPMPVADLKKKLGIKDGGEYYIFACTLQDESKRLLLCKKIKNQ</sequence>
<organism evidence="3 4">
    <name type="scientific">Marivirga lumbricoides</name>
    <dbReference type="NCBI Taxonomy" id="1046115"/>
    <lineage>
        <taxon>Bacteria</taxon>
        <taxon>Pseudomonadati</taxon>
        <taxon>Bacteroidota</taxon>
        <taxon>Cytophagia</taxon>
        <taxon>Cytophagales</taxon>
        <taxon>Marivirgaceae</taxon>
        <taxon>Marivirga</taxon>
    </lineage>
</organism>
<dbReference type="Pfam" id="PF18096">
    <property type="entry name" value="Thump_like"/>
    <property type="match status" value="1"/>
</dbReference>
<feature type="domain" description="PG-1098 ferredoxin-like" evidence="2">
    <location>
        <begin position="283"/>
        <end position="326"/>
    </location>
</feature>
<accession>A0ABQ1ME53</accession>
<evidence type="ECO:0000313" key="3">
    <source>
        <dbReference type="EMBL" id="GGC39204.1"/>
    </source>
</evidence>
<dbReference type="EMBL" id="BMEC01000008">
    <property type="protein sequence ID" value="GGC39204.1"/>
    <property type="molecule type" value="Genomic_DNA"/>
</dbReference>